<dbReference type="Pfam" id="PF14297">
    <property type="entry name" value="Lin1244_N"/>
    <property type="match status" value="1"/>
</dbReference>
<protein>
    <recommendedName>
        <fullName evidence="1">Lin1244/Lin1753-like N-terminal domain-containing protein</fullName>
    </recommendedName>
</protein>
<keyword evidence="3" id="KW-1185">Reference proteome</keyword>
<evidence type="ECO:0000313" key="2">
    <source>
        <dbReference type="EMBL" id="CBL04514.1"/>
    </source>
</evidence>
<organism evidence="2 3">
    <name type="scientific">Gordonibacter pamelaeae 7-10-1-b</name>
    <dbReference type="NCBI Taxonomy" id="657308"/>
    <lineage>
        <taxon>Bacteria</taxon>
        <taxon>Bacillati</taxon>
        <taxon>Actinomycetota</taxon>
        <taxon>Coriobacteriia</taxon>
        <taxon>Eggerthellales</taxon>
        <taxon>Eggerthellaceae</taxon>
        <taxon>Gordonibacter</taxon>
    </lineage>
</organism>
<dbReference type="RefSeq" id="WP_015539858.1">
    <property type="nucleotide sequence ID" value="NC_021021.1"/>
</dbReference>
<dbReference type="AlphaFoldDB" id="D6E9W7"/>
<dbReference type="InterPro" id="IPR025400">
    <property type="entry name" value="Lin1244/Lin1753-like_N"/>
</dbReference>
<gene>
    <name evidence="2" type="ORF">GPA_22610</name>
</gene>
<feature type="domain" description="Lin1244/Lin1753-like N-terminal" evidence="1">
    <location>
        <begin position="11"/>
        <end position="85"/>
    </location>
</feature>
<dbReference type="EMBL" id="FP929047">
    <property type="protein sequence ID" value="CBL04514.1"/>
    <property type="molecule type" value="Genomic_DNA"/>
</dbReference>
<dbReference type="BioCyc" id="GPAM657308:GPA_RS10555-MONOMER"/>
<reference evidence="2 3" key="2">
    <citation type="submission" date="2010-03" db="EMBL/GenBank/DDBJ databases">
        <authorList>
            <person name="Pajon A."/>
        </authorList>
    </citation>
    <scope>NUCLEOTIDE SEQUENCE [LARGE SCALE GENOMIC DNA]</scope>
    <source>
        <strain evidence="3">7-10-1-b</strain>
    </source>
</reference>
<evidence type="ECO:0000313" key="3">
    <source>
        <dbReference type="Proteomes" id="UP000008805"/>
    </source>
</evidence>
<dbReference type="HOGENOM" id="CLU_1756242_0_0_11"/>
<evidence type="ECO:0000259" key="1">
    <source>
        <dbReference type="Pfam" id="PF14297"/>
    </source>
</evidence>
<sequence>MARPRKDHLEYFPVDVGLLSNPKMMMAVNDVGPDAVSVYVALLAAVYSKSYWMPKDDERLQVLPARLRMSVERFDAAYDALVRWRLVEEVAADVENDVEKSACPCGVAVTSKGMQEQYFAIKTRVISEKLPFLLIKPGLSDVASPEKW</sequence>
<name>D6E9W7_9ACTN</name>
<accession>D6E9W7</accession>
<proteinExistence type="predicted"/>
<reference evidence="2 3" key="1">
    <citation type="submission" date="2010-03" db="EMBL/GenBank/DDBJ databases">
        <title>The genome sequence of Gordonibacter pamelaeae 7-10-1-bT.</title>
        <authorList>
            <consortium name="metaHIT consortium -- http://www.metahit.eu/"/>
            <person name="Pajon A."/>
            <person name="Turner K."/>
            <person name="Parkhill J."/>
            <person name="Timmis K."/>
            <person name="Oxley A."/>
            <person name="Wurdemann D."/>
        </authorList>
    </citation>
    <scope>NUCLEOTIDE SEQUENCE [LARGE SCALE GENOMIC DNA]</scope>
    <source>
        <strain evidence="3">7-10-1-b</strain>
    </source>
</reference>
<dbReference type="KEGG" id="gpa:GPA_22610"/>
<dbReference type="Proteomes" id="UP000008805">
    <property type="component" value="Chromosome"/>
</dbReference>